<evidence type="ECO:0000256" key="1">
    <source>
        <dbReference type="ARBA" id="ARBA00001933"/>
    </source>
</evidence>
<dbReference type="EMBL" id="AP024169">
    <property type="protein sequence ID" value="BCN31101.1"/>
    <property type="molecule type" value="Genomic_DNA"/>
</dbReference>
<evidence type="ECO:0000256" key="4">
    <source>
        <dbReference type="ARBA" id="ARBA00023239"/>
    </source>
</evidence>
<dbReference type="InterPro" id="IPR004839">
    <property type="entry name" value="Aminotransferase_I/II_large"/>
</dbReference>
<gene>
    <name evidence="7" type="primary">cblA2</name>
    <name evidence="7" type="ORF">bsdtb5_23960</name>
</gene>
<evidence type="ECO:0000256" key="5">
    <source>
        <dbReference type="ARBA" id="ARBA00037974"/>
    </source>
</evidence>
<sequence>MKFDFDNLVDRRNTNSLKWDVAEHELPMWVADMDFQTAPAVIQALEHRVQTGIFGYSVVTDAWTESIRQWWSRRHRFQIEKDWIIFCTGVVPAITCAVKRLTNVGDNILVQTPVYDIFFHSIENHGRHVLENKLSYDGEKYEIDFEDLEEKLSHPLTTMMILCNPHNPIGKIWSKEELFKIGELCAKHHVVVISDEIHCDLADPGYEYIPFASVSEKCSDNSVTCIAASKAFNLAGLQSAAVIIPNEALRQKMDRGLNSDEIAEPNIFAVDAMVAAFTEGEEWLDDLLAYLENNKRTVEEFLKKEIPNVKLVSSHATYLLWLDCSEILGDATELCHFIRKETGLYLSEGSKYRGNGHRFIRMNIACQAKRLEDGLQRLKKGVKAYEKWVVEQC</sequence>
<dbReference type="InterPro" id="IPR027619">
    <property type="entry name" value="C-S_lyase_PatB-like"/>
</dbReference>
<keyword evidence="4 7" id="KW-0456">Lyase</keyword>
<dbReference type="InterPro" id="IPR015422">
    <property type="entry name" value="PyrdxlP-dep_Trfase_small"/>
</dbReference>
<dbReference type="AlphaFoldDB" id="A0A7R7IDL8"/>
<dbReference type="Proteomes" id="UP000595897">
    <property type="component" value="Chromosome"/>
</dbReference>
<dbReference type="EC" id="4.4.1.13" evidence="2"/>
<dbReference type="NCBIfam" id="TIGR04350">
    <property type="entry name" value="C_S_lyase_PatB"/>
    <property type="match status" value="1"/>
</dbReference>
<dbReference type="InterPro" id="IPR015421">
    <property type="entry name" value="PyrdxlP-dep_Trfase_major"/>
</dbReference>
<dbReference type="KEGG" id="ahb:bsdtb5_23960"/>
<evidence type="ECO:0000313" key="7">
    <source>
        <dbReference type="EMBL" id="BCN31101.1"/>
    </source>
</evidence>
<protein>
    <recommendedName>
        <fullName evidence="2">cysteine-S-conjugate beta-lyase</fullName>
        <ecNumber evidence="2">4.4.1.13</ecNumber>
    </recommendedName>
</protein>
<dbReference type="InterPro" id="IPR051798">
    <property type="entry name" value="Class-II_PLP-Dep_Aminotrans"/>
</dbReference>
<comment type="cofactor">
    <cofactor evidence="1">
        <name>pyridoxal 5'-phosphate</name>
        <dbReference type="ChEBI" id="CHEBI:597326"/>
    </cofactor>
</comment>
<evidence type="ECO:0000313" key="8">
    <source>
        <dbReference type="Proteomes" id="UP000595897"/>
    </source>
</evidence>
<keyword evidence="3" id="KW-0663">Pyridoxal phosphate</keyword>
<organism evidence="7 8">
    <name type="scientific">Anaeromicropila herbilytica</name>
    <dbReference type="NCBI Taxonomy" id="2785025"/>
    <lineage>
        <taxon>Bacteria</taxon>
        <taxon>Bacillati</taxon>
        <taxon>Bacillota</taxon>
        <taxon>Clostridia</taxon>
        <taxon>Lachnospirales</taxon>
        <taxon>Lachnospiraceae</taxon>
        <taxon>Anaeromicropila</taxon>
    </lineage>
</organism>
<dbReference type="CDD" id="cd00609">
    <property type="entry name" value="AAT_like"/>
    <property type="match status" value="1"/>
</dbReference>
<name>A0A7R7IDL8_9FIRM</name>
<feature type="domain" description="Aminotransferase class I/classII large" evidence="6">
    <location>
        <begin position="32"/>
        <end position="378"/>
    </location>
</feature>
<dbReference type="GO" id="GO:0030170">
    <property type="term" value="F:pyridoxal phosphate binding"/>
    <property type="evidence" value="ECO:0007669"/>
    <property type="project" value="InterPro"/>
</dbReference>
<dbReference type="Pfam" id="PF00155">
    <property type="entry name" value="Aminotran_1_2"/>
    <property type="match status" value="1"/>
</dbReference>
<dbReference type="InterPro" id="IPR015424">
    <property type="entry name" value="PyrdxlP-dep_Trfase"/>
</dbReference>
<evidence type="ECO:0000256" key="3">
    <source>
        <dbReference type="ARBA" id="ARBA00022898"/>
    </source>
</evidence>
<proteinExistence type="inferred from homology"/>
<dbReference type="Gene3D" id="3.90.1150.10">
    <property type="entry name" value="Aspartate Aminotransferase, domain 1"/>
    <property type="match status" value="1"/>
</dbReference>
<dbReference type="PANTHER" id="PTHR43525:SF1">
    <property type="entry name" value="PROTEIN MALY"/>
    <property type="match status" value="1"/>
</dbReference>
<dbReference type="PANTHER" id="PTHR43525">
    <property type="entry name" value="PROTEIN MALY"/>
    <property type="match status" value="1"/>
</dbReference>
<comment type="similarity">
    <text evidence="5">Belongs to the class-II pyridoxal-phosphate-dependent aminotransferase family. MalY/PatB cystathionine beta-lyase subfamily.</text>
</comment>
<accession>A0A7R7IDL8</accession>
<keyword evidence="8" id="KW-1185">Reference proteome</keyword>
<dbReference type="Gene3D" id="3.40.640.10">
    <property type="entry name" value="Type I PLP-dependent aspartate aminotransferase-like (Major domain)"/>
    <property type="match status" value="1"/>
</dbReference>
<evidence type="ECO:0000259" key="6">
    <source>
        <dbReference type="Pfam" id="PF00155"/>
    </source>
</evidence>
<dbReference type="SUPFAM" id="SSF53383">
    <property type="entry name" value="PLP-dependent transferases"/>
    <property type="match status" value="1"/>
</dbReference>
<reference evidence="7 8" key="1">
    <citation type="submission" date="2020-11" db="EMBL/GenBank/DDBJ databases">
        <title>Draft genome sequencing of a Lachnospiraceae strain isolated from anoxic soil subjected to BSD treatment.</title>
        <authorList>
            <person name="Uek A."/>
            <person name="Tonouchi A."/>
        </authorList>
    </citation>
    <scope>NUCLEOTIDE SEQUENCE [LARGE SCALE GENOMIC DNA]</scope>
    <source>
        <strain evidence="7 8">TB5</strain>
    </source>
</reference>
<evidence type="ECO:0000256" key="2">
    <source>
        <dbReference type="ARBA" id="ARBA00012224"/>
    </source>
</evidence>
<dbReference type="GO" id="GO:0047804">
    <property type="term" value="F:cysteine-S-conjugate beta-lyase activity"/>
    <property type="evidence" value="ECO:0007669"/>
    <property type="project" value="UniProtKB-EC"/>
</dbReference>
<dbReference type="RefSeq" id="WP_271712247.1">
    <property type="nucleotide sequence ID" value="NZ_AP024169.1"/>
</dbReference>